<name>A0A8I0MYJ7_9GAMM</name>
<evidence type="ECO:0000313" key="2">
    <source>
        <dbReference type="Proteomes" id="UP000660708"/>
    </source>
</evidence>
<keyword evidence="2" id="KW-1185">Reference proteome</keyword>
<dbReference type="EMBL" id="AQHF01000028">
    <property type="protein sequence ID" value="MBE0347858.1"/>
    <property type="molecule type" value="Genomic_DNA"/>
</dbReference>
<dbReference type="RefSeq" id="WP_125251892.1">
    <property type="nucleotide sequence ID" value="NZ_AQHF01000028.1"/>
</dbReference>
<dbReference type="Proteomes" id="UP000660708">
    <property type="component" value="Unassembled WGS sequence"/>
</dbReference>
<accession>A0A8I0MYJ7</accession>
<reference evidence="1 2" key="1">
    <citation type="submission" date="2015-06" db="EMBL/GenBank/DDBJ databases">
        <title>Genome sequence of Pseudoalteromonas peptidolytica.</title>
        <authorList>
            <person name="Xie B.-B."/>
            <person name="Rong J.-C."/>
            <person name="Qin Q.-L."/>
            <person name="Zhang Y.-Z."/>
        </authorList>
    </citation>
    <scope>NUCLEOTIDE SEQUENCE [LARGE SCALE GENOMIC DNA]</scope>
    <source>
        <strain evidence="1 2">F12-50-A1</strain>
    </source>
</reference>
<proteinExistence type="predicted"/>
<comment type="caution">
    <text evidence="1">The sequence shown here is derived from an EMBL/GenBank/DDBJ whole genome shotgun (WGS) entry which is preliminary data.</text>
</comment>
<organism evidence="1 2">
    <name type="scientific">Pseudoalteromonas peptidolytica F12-50-A1</name>
    <dbReference type="NCBI Taxonomy" id="1315280"/>
    <lineage>
        <taxon>Bacteria</taxon>
        <taxon>Pseudomonadati</taxon>
        <taxon>Pseudomonadota</taxon>
        <taxon>Gammaproteobacteria</taxon>
        <taxon>Alteromonadales</taxon>
        <taxon>Pseudoalteromonadaceae</taxon>
        <taxon>Pseudoalteromonas</taxon>
    </lineage>
</organism>
<gene>
    <name evidence="1" type="ORF">PPEP_a4222</name>
</gene>
<sequence>MASRKSKTDSAATELATLVSTLNHPVVISYDGDATTLPPRGRINNINPKALGALPKGVRVS</sequence>
<protein>
    <submittedName>
        <fullName evidence="1">Uncharacterized protein</fullName>
    </submittedName>
</protein>
<evidence type="ECO:0000313" key="1">
    <source>
        <dbReference type="EMBL" id="MBE0347858.1"/>
    </source>
</evidence>
<dbReference type="AlphaFoldDB" id="A0A8I0MYJ7"/>